<feature type="compositionally biased region" description="Basic and acidic residues" evidence="1">
    <location>
        <begin position="1"/>
        <end position="18"/>
    </location>
</feature>
<evidence type="ECO:0000313" key="2">
    <source>
        <dbReference type="EMBL" id="GFE20520.1"/>
    </source>
</evidence>
<feature type="region of interest" description="Disordered" evidence="1">
    <location>
        <begin position="1"/>
        <end position="27"/>
    </location>
</feature>
<reference evidence="2 3" key="1">
    <citation type="submission" date="2019-12" db="EMBL/GenBank/DDBJ databases">
        <title>Whole genome shotgun sequence of Streptomyces libani subsp. libani NBRC 13452.</title>
        <authorList>
            <person name="Ichikawa N."/>
            <person name="Kimura A."/>
            <person name="Kitahashi Y."/>
            <person name="Komaki H."/>
            <person name="Tamura T."/>
        </authorList>
    </citation>
    <scope>NUCLEOTIDE SEQUENCE [LARGE SCALE GENOMIC DNA]</scope>
    <source>
        <strain evidence="2 3">NBRC 13452</strain>
    </source>
</reference>
<protein>
    <submittedName>
        <fullName evidence="2">Uncharacterized protein</fullName>
    </submittedName>
</protein>
<evidence type="ECO:0000256" key="1">
    <source>
        <dbReference type="SAM" id="MobiDB-lite"/>
    </source>
</evidence>
<sequence>MCARRADRQGDDEQRGDSGTEGEGEFSLLVHVNPFAEGGERGRHAKTGGPDAAAAPYVRLGEASLRGVDDARVHTDWSRLYSLTAYGQEVRGIGMAFPRRA</sequence>
<evidence type="ECO:0000313" key="3">
    <source>
        <dbReference type="Proteomes" id="UP000429552"/>
    </source>
</evidence>
<proteinExistence type="predicted"/>
<dbReference type="Proteomes" id="UP000429552">
    <property type="component" value="Unassembled WGS sequence"/>
</dbReference>
<name>A0A640TBE4_STRNI</name>
<dbReference type="AlphaFoldDB" id="A0A640TBE4"/>
<comment type="caution">
    <text evidence="2">The sequence shown here is derived from an EMBL/GenBank/DDBJ whole genome shotgun (WGS) entry which is preliminary data.</text>
</comment>
<organism evidence="2 3">
    <name type="scientific">Streptomyces nigrescens</name>
    <dbReference type="NCBI Taxonomy" id="1920"/>
    <lineage>
        <taxon>Bacteria</taxon>
        <taxon>Bacillati</taxon>
        <taxon>Actinomycetota</taxon>
        <taxon>Actinomycetes</taxon>
        <taxon>Kitasatosporales</taxon>
        <taxon>Streptomycetaceae</taxon>
        <taxon>Streptomyces</taxon>
    </lineage>
</organism>
<accession>A0A640TBE4</accession>
<dbReference type="EMBL" id="BLIP01000001">
    <property type="protein sequence ID" value="GFE20520.1"/>
    <property type="molecule type" value="Genomic_DNA"/>
</dbReference>
<gene>
    <name evidence="2" type="ORF">Sliba_09730</name>
</gene>